<dbReference type="EMBL" id="JAEDAO010000001">
    <property type="protein sequence ID" value="MBK0394299.1"/>
    <property type="molecule type" value="Genomic_DNA"/>
</dbReference>
<dbReference type="Proteomes" id="UP000617041">
    <property type="component" value="Unassembled WGS sequence"/>
</dbReference>
<dbReference type="GO" id="GO:0005737">
    <property type="term" value="C:cytoplasm"/>
    <property type="evidence" value="ECO:0007669"/>
    <property type="project" value="UniProtKB-SubCell"/>
</dbReference>
<dbReference type="InterPro" id="IPR017926">
    <property type="entry name" value="GATASE"/>
</dbReference>
<evidence type="ECO:0000256" key="11">
    <source>
        <dbReference type="PIRSR" id="PIRSR000495-1"/>
    </source>
</evidence>
<feature type="active site" description="Nucleophile" evidence="10 11">
    <location>
        <position position="84"/>
    </location>
</feature>
<gene>
    <name evidence="10 13" type="primary">hisH</name>
    <name evidence="13" type="ORF">I8E28_16980</name>
</gene>
<evidence type="ECO:0000256" key="1">
    <source>
        <dbReference type="ARBA" id="ARBA00005091"/>
    </source>
</evidence>
<evidence type="ECO:0000256" key="6">
    <source>
        <dbReference type="ARBA" id="ARBA00023102"/>
    </source>
</evidence>
<dbReference type="GO" id="GO:0000105">
    <property type="term" value="P:L-histidine biosynthetic process"/>
    <property type="evidence" value="ECO:0007669"/>
    <property type="project" value="UniProtKB-UniRule"/>
</dbReference>
<evidence type="ECO:0000313" key="14">
    <source>
        <dbReference type="Proteomes" id="UP000617041"/>
    </source>
</evidence>
<evidence type="ECO:0000256" key="5">
    <source>
        <dbReference type="ARBA" id="ARBA00022962"/>
    </source>
</evidence>
<dbReference type="Gene3D" id="3.40.50.880">
    <property type="match status" value="1"/>
</dbReference>
<dbReference type="AlphaFoldDB" id="A0A934URZ4"/>
<dbReference type="PANTHER" id="PTHR42701:SF1">
    <property type="entry name" value="IMIDAZOLE GLYCEROL PHOSPHATE SYNTHASE SUBUNIT HISH"/>
    <property type="match status" value="1"/>
</dbReference>
<dbReference type="SUPFAM" id="SSF52317">
    <property type="entry name" value="Class I glutamine amidotransferase-like"/>
    <property type="match status" value="1"/>
</dbReference>
<dbReference type="Pfam" id="PF00117">
    <property type="entry name" value="GATase"/>
    <property type="match status" value="1"/>
</dbReference>
<evidence type="ECO:0000256" key="2">
    <source>
        <dbReference type="ARBA" id="ARBA00011152"/>
    </source>
</evidence>
<comment type="caution">
    <text evidence="13">The sequence shown here is derived from an EMBL/GenBank/DDBJ whole genome shotgun (WGS) entry which is preliminary data.</text>
</comment>
<keyword evidence="4 10" id="KW-0378">Hydrolase</keyword>
<keyword evidence="3 10" id="KW-0028">Amino-acid biosynthesis</keyword>
<keyword evidence="10" id="KW-0963">Cytoplasm</keyword>
<accession>A0A934URZ4</accession>
<protein>
    <recommendedName>
        <fullName evidence="10">Imidazole glycerol phosphate synthase subunit HisH</fullName>
        <ecNumber evidence="10">4.3.2.10</ecNumber>
    </recommendedName>
    <alternativeName>
        <fullName evidence="10">IGP synthase glutaminase subunit</fullName>
        <ecNumber evidence="10">3.5.1.2</ecNumber>
    </alternativeName>
    <alternativeName>
        <fullName evidence="10">IGP synthase subunit HisH</fullName>
    </alternativeName>
    <alternativeName>
        <fullName evidence="10">ImGP synthase subunit HisH</fullName>
        <shortName evidence="10">IGPS subunit HisH</shortName>
    </alternativeName>
</protein>
<keyword evidence="5 10" id="KW-0315">Glutamine amidotransferase</keyword>
<dbReference type="NCBIfam" id="TIGR01855">
    <property type="entry name" value="IMP_synth_hisH"/>
    <property type="match status" value="1"/>
</dbReference>
<organism evidence="13 14">
    <name type="scientific">Ramlibacter algicola</name>
    <dbReference type="NCBI Taxonomy" id="2795217"/>
    <lineage>
        <taxon>Bacteria</taxon>
        <taxon>Pseudomonadati</taxon>
        <taxon>Pseudomonadota</taxon>
        <taxon>Betaproteobacteria</taxon>
        <taxon>Burkholderiales</taxon>
        <taxon>Comamonadaceae</taxon>
        <taxon>Ramlibacter</taxon>
    </lineage>
</organism>
<dbReference type="GO" id="GO:0016829">
    <property type="term" value="F:lyase activity"/>
    <property type="evidence" value="ECO:0007669"/>
    <property type="project" value="UniProtKB-KW"/>
</dbReference>
<dbReference type="InterPro" id="IPR029062">
    <property type="entry name" value="Class_I_gatase-like"/>
</dbReference>
<evidence type="ECO:0000256" key="3">
    <source>
        <dbReference type="ARBA" id="ARBA00022605"/>
    </source>
</evidence>
<dbReference type="GO" id="GO:0004359">
    <property type="term" value="F:glutaminase activity"/>
    <property type="evidence" value="ECO:0007669"/>
    <property type="project" value="UniProtKB-EC"/>
</dbReference>
<dbReference type="PIRSF" id="PIRSF000495">
    <property type="entry name" value="Amidotransf_hisH"/>
    <property type="match status" value="1"/>
</dbReference>
<comment type="pathway">
    <text evidence="1 10">Amino-acid biosynthesis; L-histidine biosynthesis; L-histidine from 5-phospho-alpha-D-ribose 1-diphosphate: step 5/9.</text>
</comment>
<evidence type="ECO:0000256" key="10">
    <source>
        <dbReference type="HAMAP-Rule" id="MF_00278"/>
    </source>
</evidence>
<dbReference type="RefSeq" id="WP_200789297.1">
    <property type="nucleotide sequence ID" value="NZ_JAEDAO010000001.1"/>
</dbReference>
<dbReference type="PANTHER" id="PTHR42701">
    <property type="entry name" value="IMIDAZOLE GLYCEROL PHOSPHATE SYNTHASE SUBUNIT HISH"/>
    <property type="match status" value="1"/>
</dbReference>
<feature type="active site" evidence="10 11">
    <location>
        <position position="195"/>
    </location>
</feature>
<evidence type="ECO:0000256" key="8">
    <source>
        <dbReference type="ARBA" id="ARBA00047838"/>
    </source>
</evidence>
<feature type="domain" description="Glutamine amidotransferase" evidence="12">
    <location>
        <begin position="8"/>
        <end position="210"/>
    </location>
</feature>
<comment type="subunit">
    <text evidence="2 10">Heterodimer of HisH and HisF.</text>
</comment>
<keyword evidence="6 10" id="KW-0368">Histidine biosynthesis</keyword>
<dbReference type="PROSITE" id="PS51274">
    <property type="entry name" value="GATASE_COBBQ"/>
    <property type="match status" value="1"/>
</dbReference>
<comment type="catalytic activity">
    <reaction evidence="8 10">
        <text>5-[(5-phospho-1-deoxy-D-ribulos-1-ylimino)methylamino]-1-(5-phospho-beta-D-ribosyl)imidazole-4-carboxamide + L-glutamine = D-erythro-1-(imidazol-4-yl)glycerol 3-phosphate + 5-amino-1-(5-phospho-beta-D-ribosyl)imidazole-4-carboxamide + L-glutamate + H(+)</text>
        <dbReference type="Rhea" id="RHEA:24793"/>
        <dbReference type="ChEBI" id="CHEBI:15378"/>
        <dbReference type="ChEBI" id="CHEBI:29985"/>
        <dbReference type="ChEBI" id="CHEBI:58278"/>
        <dbReference type="ChEBI" id="CHEBI:58359"/>
        <dbReference type="ChEBI" id="CHEBI:58475"/>
        <dbReference type="ChEBI" id="CHEBI:58525"/>
        <dbReference type="EC" id="4.3.2.10"/>
    </reaction>
</comment>
<sequence>MSAASVTVLDYGIGNLLNVLRALEHCGATPRVVQRASAEDANADRLVLPGVGAFGDGMAELRARGFDDTVQRFAQTGRPFLGICVGLQMMFDASEEMGEHEGLGLVAGRVVPVPSKAVDGTPQRIPHIGWRPLQPAAEWAGTIFEGVAPGERAYFVHSFSAEPRDPAARLANVDYGGHAICAAVHQDNLYGCQFHPERSAHAGLAMLQRFLEA</sequence>
<keyword evidence="14" id="KW-1185">Reference proteome</keyword>
<dbReference type="EC" id="3.5.1.2" evidence="10"/>
<dbReference type="HAMAP" id="MF_00278">
    <property type="entry name" value="HisH"/>
    <property type="match status" value="1"/>
</dbReference>
<evidence type="ECO:0000256" key="9">
    <source>
        <dbReference type="ARBA" id="ARBA00049534"/>
    </source>
</evidence>
<dbReference type="GO" id="GO:0000107">
    <property type="term" value="F:imidazoleglycerol-phosphate synthase activity"/>
    <property type="evidence" value="ECO:0007669"/>
    <property type="project" value="UniProtKB-UniRule"/>
</dbReference>
<comment type="function">
    <text evidence="10">IGPS catalyzes the conversion of PRFAR and glutamine to IGP, AICAR and glutamate. The HisH subunit catalyzes the hydrolysis of glutamine to glutamate and ammonia as part of the synthesis of IGP and AICAR. The resulting ammonia molecule is channeled to the active site of HisF.</text>
</comment>
<comment type="catalytic activity">
    <reaction evidence="9 10">
        <text>L-glutamine + H2O = L-glutamate + NH4(+)</text>
        <dbReference type="Rhea" id="RHEA:15889"/>
        <dbReference type="ChEBI" id="CHEBI:15377"/>
        <dbReference type="ChEBI" id="CHEBI:28938"/>
        <dbReference type="ChEBI" id="CHEBI:29985"/>
        <dbReference type="ChEBI" id="CHEBI:58359"/>
        <dbReference type="EC" id="3.5.1.2"/>
    </reaction>
</comment>
<dbReference type="EC" id="4.3.2.10" evidence="10"/>
<proteinExistence type="inferred from homology"/>
<keyword evidence="7 10" id="KW-0456">Lyase</keyword>
<dbReference type="InterPro" id="IPR010139">
    <property type="entry name" value="Imidazole-glycPsynth_HisH"/>
</dbReference>
<evidence type="ECO:0000256" key="7">
    <source>
        <dbReference type="ARBA" id="ARBA00023239"/>
    </source>
</evidence>
<evidence type="ECO:0000256" key="4">
    <source>
        <dbReference type="ARBA" id="ARBA00022801"/>
    </source>
</evidence>
<feature type="active site" evidence="10 11">
    <location>
        <position position="197"/>
    </location>
</feature>
<comment type="subcellular location">
    <subcellularLocation>
        <location evidence="10">Cytoplasm</location>
    </subcellularLocation>
</comment>
<evidence type="ECO:0000313" key="13">
    <source>
        <dbReference type="EMBL" id="MBK0394299.1"/>
    </source>
</evidence>
<dbReference type="CDD" id="cd01748">
    <property type="entry name" value="GATase1_IGP_Synthase"/>
    <property type="match status" value="1"/>
</dbReference>
<reference evidence="13" key="1">
    <citation type="submission" date="2020-12" db="EMBL/GenBank/DDBJ databases">
        <title>Ramlibacter sp. nov., isolated from a freshwater alga, Cryptomonas.</title>
        <authorList>
            <person name="Kim H.M."/>
            <person name="Jeon C.O."/>
        </authorList>
    </citation>
    <scope>NUCLEOTIDE SEQUENCE</scope>
    <source>
        <strain evidence="13">CrO1</strain>
    </source>
</reference>
<dbReference type="PROSITE" id="PS51273">
    <property type="entry name" value="GATASE_TYPE_1"/>
    <property type="match status" value="1"/>
</dbReference>
<evidence type="ECO:0000259" key="12">
    <source>
        <dbReference type="Pfam" id="PF00117"/>
    </source>
</evidence>
<name>A0A934URZ4_9BURK</name>